<proteinExistence type="predicted"/>
<evidence type="ECO:0000313" key="3">
    <source>
        <dbReference type="Proteomes" id="UP000568050"/>
    </source>
</evidence>
<name>A0A839R1K4_9MICO</name>
<dbReference type="SUPFAM" id="SSF51735">
    <property type="entry name" value="NAD(P)-binding Rossmann-fold domains"/>
    <property type="match status" value="1"/>
</dbReference>
<protein>
    <submittedName>
        <fullName evidence="2">Thiazolinyl imide reductase</fullName>
    </submittedName>
</protein>
<dbReference type="GO" id="GO:0000166">
    <property type="term" value="F:nucleotide binding"/>
    <property type="evidence" value="ECO:0007669"/>
    <property type="project" value="InterPro"/>
</dbReference>
<accession>A0A839R1K4</accession>
<feature type="domain" description="Gfo/Idh/MocA-like oxidoreductase N-terminal" evidence="1">
    <location>
        <begin position="4"/>
        <end position="118"/>
    </location>
</feature>
<keyword evidence="3" id="KW-1185">Reference proteome</keyword>
<dbReference type="InterPro" id="IPR036291">
    <property type="entry name" value="NAD(P)-bd_dom_sf"/>
</dbReference>
<gene>
    <name evidence="2" type="ORF">FHX50_002150</name>
</gene>
<sequence>MTPRVAVIGATFGAHYARALRTPSAPAELACIVGAGGRRSAALAADMDVPLRSIEEIGEVDAAVVAVRSALVGGAGDEITRQLLGRGIAVLQELPIHSRDVAESLREARRHGVGFAVNPFYPHLAPVRAFITRTAALQQHSTVHRVLARTCTQTLHATLFVLAQALQGPPPRSAEVFPGRTGHLVRMDWAGSEVDLLIASRLDPDDPDNLAQPLMAYTVSAEDGELQLDHPHASCRWLPRPHVCEGWPLHPDAPSSVVLPPTKEPTIGAALTELWPEAIARALERVLGTPTLPDQRTLAVLRLWESISAELPAPAPARALAPVDRTADLAAIR</sequence>
<dbReference type="AlphaFoldDB" id="A0A839R1K4"/>
<dbReference type="InterPro" id="IPR000683">
    <property type="entry name" value="Gfo/Idh/MocA-like_OxRdtase_N"/>
</dbReference>
<dbReference type="Pfam" id="PF01408">
    <property type="entry name" value="GFO_IDH_MocA"/>
    <property type="match status" value="1"/>
</dbReference>
<comment type="caution">
    <text evidence="2">The sequence shown here is derived from an EMBL/GenBank/DDBJ whole genome shotgun (WGS) entry which is preliminary data.</text>
</comment>
<dbReference type="Proteomes" id="UP000568050">
    <property type="component" value="Unassembled WGS sequence"/>
</dbReference>
<dbReference type="RefSeq" id="WP_183377174.1">
    <property type="nucleotide sequence ID" value="NZ_CBCSFZ010000033.1"/>
</dbReference>
<evidence type="ECO:0000259" key="1">
    <source>
        <dbReference type="Pfam" id="PF01408"/>
    </source>
</evidence>
<reference evidence="2 3" key="1">
    <citation type="submission" date="2020-08" db="EMBL/GenBank/DDBJ databases">
        <title>Sequencing the genomes of 1000 actinobacteria strains.</title>
        <authorList>
            <person name="Klenk H.-P."/>
        </authorList>
    </citation>
    <scope>NUCLEOTIDE SEQUENCE [LARGE SCALE GENOMIC DNA]</scope>
    <source>
        <strain evidence="2 3">DSM 23040</strain>
    </source>
</reference>
<dbReference type="Gene3D" id="3.40.50.720">
    <property type="entry name" value="NAD(P)-binding Rossmann-like Domain"/>
    <property type="match status" value="1"/>
</dbReference>
<evidence type="ECO:0000313" key="2">
    <source>
        <dbReference type="EMBL" id="MBB3023847.1"/>
    </source>
</evidence>
<organism evidence="2 3">
    <name type="scientific">Helcobacillus massiliensis</name>
    <dbReference type="NCBI Taxonomy" id="521392"/>
    <lineage>
        <taxon>Bacteria</taxon>
        <taxon>Bacillati</taxon>
        <taxon>Actinomycetota</taxon>
        <taxon>Actinomycetes</taxon>
        <taxon>Micrococcales</taxon>
        <taxon>Dermabacteraceae</taxon>
        <taxon>Helcobacillus</taxon>
    </lineage>
</organism>
<dbReference type="EMBL" id="JACHWP010000014">
    <property type="protein sequence ID" value="MBB3023847.1"/>
    <property type="molecule type" value="Genomic_DNA"/>
</dbReference>